<evidence type="ECO:0000313" key="2">
    <source>
        <dbReference type="Proteomes" id="UP001056576"/>
    </source>
</evidence>
<name>A0A9E7MS86_9CAUD</name>
<organism evidence="1 2">
    <name type="scientific">Brevundimonas phage vB_BpoS-Kikimora</name>
    <dbReference type="NCBI Taxonomy" id="2948601"/>
    <lineage>
        <taxon>Viruses</taxon>
        <taxon>Duplodnaviria</taxon>
        <taxon>Heunggongvirae</taxon>
        <taxon>Uroviricota</taxon>
        <taxon>Caudoviricetes</taxon>
        <taxon>Jeanschmidtviridae</taxon>
        <taxon>Kikimoravirus</taxon>
        <taxon>Kikimoravirus kikimora</taxon>
    </lineage>
</organism>
<keyword evidence="2" id="KW-1185">Reference proteome</keyword>
<sequence length="83" mass="9097">MRLQFIRLYVETPASELSLINCVKAAGGYDGTITRFRGGLYINARVLGETALDAAAALRRALEQSTIPMEFIADLTPPRETPL</sequence>
<proteinExistence type="predicted"/>
<accession>A0A9E7MS86</accession>
<evidence type="ECO:0000313" key="1">
    <source>
        <dbReference type="EMBL" id="USN15155.1"/>
    </source>
</evidence>
<protein>
    <submittedName>
        <fullName evidence="1">Uncharacterized protein</fullName>
    </submittedName>
</protein>
<dbReference type="Proteomes" id="UP001056576">
    <property type="component" value="Segment"/>
</dbReference>
<dbReference type="EMBL" id="ON529857">
    <property type="protein sequence ID" value="USN15155.1"/>
    <property type="molecule type" value="Genomic_DNA"/>
</dbReference>
<reference evidence="1 2" key="1">
    <citation type="submission" date="2022-05" db="EMBL/GenBank/DDBJ databases">
        <authorList>
            <person name="Friedrich I."/>
            <person name="Poehlein A."/>
            <person name="Schneider D."/>
            <person name="Hertel R."/>
            <person name="Daniel R."/>
        </authorList>
    </citation>
    <scope>NUCLEOTIDE SEQUENCE [LARGE SCALE GENOMIC DNA]</scope>
</reference>
<gene>
    <name evidence="1" type="ORF">KIKIMORA_00080</name>
</gene>